<feature type="transmembrane region" description="Helical" evidence="9">
    <location>
        <begin position="259"/>
        <end position="279"/>
    </location>
</feature>
<dbReference type="Proteomes" id="UP001597353">
    <property type="component" value="Unassembled WGS sequence"/>
</dbReference>
<dbReference type="Pfam" id="PF00950">
    <property type="entry name" value="ABC-3"/>
    <property type="match status" value="1"/>
</dbReference>
<feature type="transmembrane region" description="Helical" evidence="9">
    <location>
        <begin position="148"/>
        <end position="167"/>
    </location>
</feature>
<dbReference type="RefSeq" id="WP_390265970.1">
    <property type="nucleotide sequence ID" value="NZ_JBHUGH010000038.1"/>
</dbReference>
<gene>
    <name evidence="10" type="ORF">ACFSGJ_20120</name>
</gene>
<dbReference type="Gene3D" id="1.10.3470.10">
    <property type="entry name" value="ABC transporter involved in vitamin B12 uptake, BtuC"/>
    <property type="match status" value="1"/>
</dbReference>
<dbReference type="InterPro" id="IPR001626">
    <property type="entry name" value="ABC_TroCD"/>
</dbReference>
<comment type="similarity">
    <text evidence="2 8">Belongs to the ABC-3 integral membrane protein family.</text>
</comment>
<feature type="transmembrane region" description="Helical" evidence="9">
    <location>
        <begin position="232"/>
        <end position="253"/>
    </location>
</feature>
<dbReference type="CDD" id="cd06550">
    <property type="entry name" value="TM_ABC_iron-siderophores_like"/>
    <property type="match status" value="1"/>
</dbReference>
<dbReference type="SUPFAM" id="SSF81345">
    <property type="entry name" value="ABC transporter involved in vitamin B12 uptake, BtuC"/>
    <property type="match status" value="1"/>
</dbReference>
<reference evidence="11" key="1">
    <citation type="journal article" date="2019" name="Int. J. Syst. Evol. Microbiol.">
        <title>The Global Catalogue of Microorganisms (GCM) 10K type strain sequencing project: providing services to taxonomists for standard genome sequencing and annotation.</title>
        <authorList>
            <consortium name="The Broad Institute Genomics Platform"/>
            <consortium name="The Broad Institute Genome Sequencing Center for Infectious Disease"/>
            <person name="Wu L."/>
            <person name="Ma J."/>
        </authorList>
    </citation>
    <scope>NUCLEOTIDE SEQUENCE [LARGE SCALE GENOMIC DNA]</scope>
    <source>
        <strain evidence="11">CGMCC 4.7242</strain>
    </source>
</reference>
<evidence type="ECO:0000313" key="11">
    <source>
        <dbReference type="Proteomes" id="UP001597353"/>
    </source>
</evidence>
<evidence type="ECO:0000256" key="7">
    <source>
        <dbReference type="ARBA" id="ARBA00023136"/>
    </source>
</evidence>
<feature type="transmembrane region" description="Helical" evidence="9">
    <location>
        <begin position="174"/>
        <end position="194"/>
    </location>
</feature>
<comment type="subcellular location">
    <subcellularLocation>
        <location evidence="1 8">Cell membrane</location>
        <topology evidence="1 8">Multi-pass membrane protein</topology>
    </subcellularLocation>
</comment>
<evidence type="ECO:0000256" key="5">
    <source>
        <dbReference type="ARBA" id="ARBA00022692"/>
    </source>
</evidence>
<feature type="transmembrane region" description="Helical" evidence="9">
    <location>
        <begin position="63"/>
        <end position="82"/>
    </location>
</feature>
<evidence type="ECO:0000256" key="6">
    <source>
        <dbReference type="ARBA" id="ARBA00022989"/>
    </source>
</evidence>
<evidence type="ECO:0000256" key="2">
    <source>
        <dbReference type="ARBA" id="ARBA00008034"/>
    </source>
</evidence>
<comment type="caution">
    <text evidence="10">The sequence shown here is derived from an EMBL/GenBank/DDBJ whole genome shotgun (WGS) entry which is preliminary data.</text>
</comment>
<feature type="transmembrane region" description="Helical" evidence="9">
    <location>
        <begin position="94"/>
        <end position="113"/>
    </location>
</feature>
<dbReference type="PANTHER" id="PTHR30477">
    <property type="entry name" value="ABC-TRANSPORTER METAL-BINDING PROTEIN"/>
    <property type="match status" value="1"/>
</dbReference>
<keyword evidence="11" id="KW-1185">Reference proteome</keyword>
<dbReference type="PANTHER" id="PTHR30477:SF8">
    <property type="entry name" value="METAL TRANSPORT SYSTEM MEMBRANE PROTEIN CT_070-RELATED"/>
    <property type="match status" value="1"/>
</dbReference>
<feature type="transmembrane region" description="Helical" evidence="9">
    <location>
        <begin position="12"/>
        <end position="32"/>
    </location>
</feature>
<proteinExistence type="inferred from homology"/>
<keyword evidence="6 9" id="KW-1133">Transmembrane helix</keyword>
<protein>
    <submittedName>
        <fullName evidence="10">Metal ABC transporter permease</fullName>
    </submittedName>
</protein>
<sequence>MLEWFFGNLGAMIVGTGALVGVAAALLGVFLLLRGAAMLTHAISHSILLGIVIAWMISGHTSGPLVLAMAALAGLGSVLLTGALERSRLVRMDAAIGLVFPALFALGVLLVSLNARNVHIDEHAVLLGEIGFVWLDTVQIGAYAVPRAMLAVGTLLVVNLCFVTLCYKELKLSCFDAALAHALGFMPGVMFYLLLGLTSATAVASFDAVGVVLFLAFIVVPPAAALMLTDRLGIVILIAVGIAVASSLSGYLLAIRWNVSIGGMMALSTGAFLIAAWALGPRHGAIALILRRNRQRQENDGRSLVAHLYNHENSPEAGEENTVRALHDHLSWSEGQARRVILYGLDRGLVERQGQDLHLTPKGRAVAFQIFEPWRRGPDARA</sequence>
<name>A0ABW4SAG4_9RHOB</name>
<keyword evidence="7 9" id="KW-0472">Membrane</keyword>
<dbReference type="InterPro" id="IPR037294">
    <property type="entry name" value="ABC_BtuC-like"/>
</dbReference>
<dbReference type="EMBL" id="JBHUGH010000038">
    <property type="protein sequence ID" value="MFD1914514.1"/>
    <property type="molecule type" value="Genomic_DNA"/>
</dbReference>
<accession>A0ABW4SAG4</accession>
<keyword evidence="3 8" id="KW-0813">Transport</keyword>
<evidence type="ECO:0000256" key="9">
    <source>
        <dbReference type="SAM" id="Phobius"/>
    </source>
</evidence>
<keyword evidence="5 8" id="KW-0812">Transmembrane</keyword>
<evidence type="ECO:0000256" key="8">
    <source>
        <dbReference type="RuleBase" id="RU003943"/>
    </source>
</evidence>
<keyword evidence="4" id="KW-1003">Cell membrane</keyword>
<evidence type="ECO:0000256" key="4">
    <source>
        <dbReference type="ARBA" id="ARBA00022475"/>
    </source>
</evidence>
<organism evidence="10 11">
    <name type="scientific">Halodurantibacterium flavum</name>
    <dbReference type="NCBI Taxonomy" id="1382802"/>
    <lineage>
        <taxon>Bacteria</taxon>
        <taxon>Pseudomonadati</taxon>
        <taxon>Pseudomonadota</taxon>
        <taxon>Alphaproteobacteria</taxon>
        <taxon>Rhodobacterales</taxon>
        <taxon>Paracoccaceae</taxon>
        <taxon>Halodurantibacterium</taxon>
    </lineage>
</organism>
<evidence type="ECO:0000256" key="1">
    <source>
        <dbReference type="ARBA" id="ARBA00004651"/>
    </source>
</evidence>
<feature type="transmembrane region" description="Helical" evidence="9">
    <location>
        <begin position="39"/>
        <end position="57"/>
    </location>
</feature>
<evidence type="ECO:0000256" key="3">
    <source>
        <dbReference type="ARBA" id="ARBA00022448"/>
    </source>
</evidence>
<feature type="transmembrane region" description="Helical" evidence="9">
    <location>
        <begin position="200"/>
        <end position="220"/>
    </location>
</feature>
<evidence type="ECO:0000313" key="10">
    <source>
        <dbReference type="EMBL" id="MFD1914514.1"/>
    </source>
</evidence>